<gene>
    <name evidence="3" type="ORF">JYU34_018404</name>
</gene>
<organism evidence="3 4">
    <name type="scientific">Plutella xylostella</name>
    <name type="common">Diamondback moth</name>
    <name type="synonym">Plutella maculipennis</name>
    <dbReference type="NCBI Taxonomy" id="51655"/>
    <lineage>
        <taxon>Eukaryota</taxon>
        <taxon>Metazoa</taxon>
        <taxon>Ecdysozoa</taxon>
        <taxon>Arthropoda</taxon>
        <taxon>Hexapoda</taxon>
        <taxon>Insecta</taxon>
        <taxon>Pterygota</taxon>
        <taxon>Neoptera</taxon>
        <taxon>Endopterygota</taxon>
        <taxon>Lepidoptera</taxon>
        <taxon>Glossata</taxon>
        <taxon>Ditrysia</taxon>
        <taxon>Yponomeutoidea</taxon>
        <taxon>Plutellidae</taxon>
        <taxon>Plutella</taxon>
    </lineage>
</organism>
<feature type="region of interest" description="Disordered" evidence="2">
    <location>
        <begin position="225"/>
        <end position="245"/>
    </location>
</feature>
<dbReference type="PANTHER" id="PTHR11359">
    <property type="entry name" value="AMP DEAMINASE"/>
    <property type="match status" value="1"/>
</dbReference>
<dbReference type="Gene3D" id="3.20.20.140">
    <property type="entry name" value="Metal-dependent hydrolases"/>
    <property type="match status" value="1"/>
</dbReference>
<protein>
    <submittedName>
        <fullName evidence="3">AMP deaminase 2</fullName>
    </submittedName>
</protein>
<dbReference type="Pfam" id="PF19326">
    <property type="entry name" value="AMP_deaminase"/>
    <property type="match status" value="1"/>
</dbReference>
<evidence type="ECO:0000256" key="2">
    <source>
        <dbReference type="SAM" id="MobiDB-lite"/>
    </source>
</evidence>
<proteinExistence type="inferred from homology"/>
<evidence type="ECO:0000313" key="4">
    <source>
        <dbReference type="Proteomes" id="UP000823941"/>
    </source>
</evidence>
<dbReference type="PANTHER" id="PTHR11359:SF0">
    <property type="entry name" value="AMP DEAMINASE"/>
    <property type="match status" value="1"/>
</dbReference>
<reference evidence="3 4" key="1">
    <citation type="submission" date="2021-06" db="EMBL/GenBank/DDBJ databases">
        <title>A haploid diamondback moth (Plutella xylostella L.) genome assembly resolves 31 chromosomes and identifies a diamide resistance mutation.</title>
        <authorList>
            <person name="Ward C.M."/>
            <person name="Perry K.D."/>
            <person name="Baker G."/>
            <person name="Powis K."/>
            <person name="Heckel D.G."/>
            <person name="Baxter S.W."/>
        </authorList>
    </citation>
    <scope>NUCLEOTIDE SEQUENCE [LARGE SCALE GENOMIC DNA]</scope>
    <source>
        <strain evidence="3 4">LV</strain>
        <tissue evidence="3">Single pupa</tissue>
    </source>
</reference>
<comment type="caution">
    <text evidence="3">The sequence shown here is derived from an EMBL/GenBank/DDBJ whole genome shotgun (WGS) entry which is preliminary data.</text>
</comment>
<evidence type="ECO:0000256" key="1">
    <source>
        <dbReference type="ARBA" id="ARBA00006676"/>
    </source>
</evidence>
<dbReference type="Proteomes" id="UP000823941">
    <property type="component" value="Chromosome 25"/>
</dbReference>
<dbReference type="InterPro" id="IPR006329">
    <property type="entry name" value="AMPD"/>
</dbReference>
<dbReference type="SUPFAM" id="SSF51556">
    <property type="entry name" value="Metallo-dependent hydrolases"/>
    <property type="match status" value="1"/>
</dbReference>
<name>A0ABQ7PXH2_PLUXY</name>
<sequence length="266" mass="30432">MKTPEEWNHEENPPYGYYLYYMYANMVILNQLRKEQGLNTFVLRPHCGEAGPPAHLSVAFLLAENISHGLTLKKAPVLQYLYYLAQIHIAMSPLSNNSLFLRYHRNPLPEFFARGLPVTLSTDDPLQFHYTKEPLMEEYSIAAQAWKLSSCDMCELARNSVIMSGFPHEMKQYWLGVDYRVEGPAGNDITFTNVPDVRISFRYETLIDELQNIFRGDARVAEHQKSLRVSPSRTQSTARHDDSSTMVKLETNLSAAEVFPGQSSTF</sequence>
<comment type="similarity">
    <text evidence="1">Belongs to the metallo-dependent hydrolases superfamily. Adenosine and AMP deaminases family.</text>
</comment>
<accession>A0ABQ7PXH2</accession>
<feature type="compositionally biased region" description="Polar residues" evidence="2">
    <location>
        <begin position="227"/>
        <end position="237"/>
    </location>
</feature>
<dbReference type="InterPro" id="IPR032466">
    <property type="entry name" value="Metal_Hydrolase"/>
</dbReference>
<evidence type="ECO:0000313" key="3">
    <source>
        <dbReference type="EMBL" id="KAG7297686.1"/>
    </source>
</evidence>
<keyword evidence="4" id="KW-1185">Reference proteome</keyword>
<dbReference type="EMBL" id="JAHIBW010000025">
    <property type="protein sequence ID" value="KAG7297686.1"/>
    <property type="molecule type" value="Genomic_DNA"/>
</dbReference>